<dbReference type="OrthoDB" id="9985059at2759"/>
<evidence type="ECO:0000256" key="9">
    <source>
        <dbReference type="ARBA" id="ARBA00023316"/>
    </source>
</evidence>
<feature type="signal peptide" evidence="11">
    <location>
        <begin position="1"/>
        <end position="20"/>
    </location>
</feature>
<evidence type="ECO:0000256" key="7">
    <source>
        <dbReference type="ARBA" id="ARBA00022989"/>
    </source>
</evidence>
<evidence type="ECO:0000256" key="8">
    <source>
        <dbReference type="ARBA" id="ARBA00023136"/>
    </source>
</evidence>
<keyword evidence="9" id="KW-0961">Cell wall biogenesis/degradation</keyword>
<dbReference type="InterPro" id="IPR037654">
    <property type="entry name" value="Big1"/>
</dbReference>
<proteinExistence type="inferred from homology"/>
<dbReference type="PANTHER" id="PTHR28285">
    <property type="entry name" value="PROTEIN BIG1"/>
    <property type="match status" value="1"/>
</dbReference>
<organism evidence="12 13">
    <name type="scientific">Metschnikowia bicuspidata var. bicuspidata NRRL YB-4993</name>
    <dbReference type="NCBI Taxonomy" id="869754"/>
    <lineage>
        <taxon>Eukaryota</taxon>
        <taxon>Fungi</taxon>
        <taxon>Dikarya</taxon>
        <taxon>Ascomycota</taxon>
        <taxon>Saccharomycotina</taxon>
        <taxon>Pichiomycetes</taxon>
        <taxon>Metschnikowiaceae</taxon>
        <taxon>Metschnikowia</taxon>
    </lineage>
</organism>
<evidence type="ECO:0000256" key="3">
    <source>
        <dbReference type="ARBA" id="ARBA00022089"/>
    </source>
</evidence>
<keyword evidence="13" id="KW-1185">Reference proteome</keyword>
<dbReference type="AlphaFoldDB" id="A0A1A0H686"/>
<feature type="transmembrane region" description="Helical" evidence="10">
    <location>
        <begin position="276"/>
        <end position="299"/>
    </location>
</feature>
<feature type="chain" id="PRO_5008291678" description="Protein BIG1" evidence="11">
    <location>
        <begin position="21"/>
        <end position="311"/>
    </location>
</feature>
<evidence type="ECO:0000313" key="13">
    <source>
        <dbReference type="Proteomes" id="UP000092555"/>
    </source>
</evidence>
<evidence type="ECO:0000256" key="4">
    <source>
        <dbReference type="ARBA" id="ARBA00022692"/>
    </source>
</evidence>
<keyword evidence="7 10" id="KW-1133">Transmembrane helix</keyword>
<keyword evidence="8 10" id="KW-0472">Membrane</keyword>
<dbReference type="GO" id="GO:0071555">
    <property type="term" value="P:cell wall organization"/>
    <property type="evidence" value="ECO:0007669"/>
    <property type="project" value="UniProtKB-KW"/>
</dbReference>
<evidence type="ECO:0000256" key="10">
    <source>
        <dbReference type="SAM" id="Phobius"/>
    </source>
</evidence>
<dbReference type="EMBL" id="LXTC01000006">
    <property type="protein sequence ID" value="OBA19599.1"/>
    <property type="molecule type" value="Genomic_DNA"/>
</dbReference>
<sequence>MIVSLTTLVFLCATANALQAVPFLFASHRLVRGLKDEVLQPNTRPQAPALVTNLVKKAVTECSSDVYVLLNVPGLQNTDLLSKRKAEWRHLQNYLHMASSVVGLPWVDGTLDLGFLEEYIVRTCKAESVRSFHSDEHVGEYIDTRKRVIRVEANALPGPGPERLAALADVDDLVRKILRKAPSPHYTLVVTSDEVAPVHPVPELAVAADPARFELFHDVVNDPRRAEERERNSHMYRDVEPFWNEGPGPAELYTQRKKQDEVHLLDPELWRKHEKLVMTVVLMVASVAFMQTLSFGRWLREKLVSPKQKRM</sequence>
<evidence type="ECO:0000256" key="6">
    <source>
        <dbReference type="ARBA" id="ARBA00022824"/>
    </source>
</evidence>
<protein>
    <recommendedName>
        <fullName evidence="3">Protein BIG1</fullName>
    </recommendedName>
</protein>
<dbReference type="RefSeq" id="XP_018710127.1">
    <property type="nucleotide sequence ID" value="XM_018857943.1"/>
</dbReference>
<evidence type="ECO:0000256" key="1">
    <source>
        <dbReference type="ARBA" id="ARBA00004115"/>
    </source>
</evidence>
<keyword evidence="6" id="KW-0256">Endoplasmic reticulum</keyword>
<dbReference type="Proteomes" id="UP000092555">
    <property type="component" value="Unassembled WGS sequence"/>
</dbReference>
<dbReference type="GO" id="GO:0005789">
    <property type="term" value="C:endoplasmic reticulum membrane"/>
    <property type="evidence" value="ECO:0007669"/>
    <property type="project" value="UniProtKB-SubCell"/>
</dbReference>
<evidence type="ECO:0000313" key="12">
    <source>
        <dbReference type="EMBL" id="OBA19599.1"/>
    </source>
</evidence>
<dbReference type="STRING" id="869754.A0A1A0H686"/>
<dbReference type="GO" id="GO:0009272">
    <property type="term" value="P:fungal-type cell wall biogenesis"/>
    <property type="evidence" value="ECO:0007669"/>
    <property type="project" value="TreeGrafter"/>
</dbReference>
<evidence type="ECO:0000256" key="5">
    <source>
        <dbReference type="ARBA" id="ARBA00022729"/>
    </source>
</evidence>
<keyword evidence="5 11" id="KW-0732">Signal</keyword>
<comment type="similarity">
    <text evidence="2">Belongs to the BIG1 family.</text>
</comment>
<accession>A0A1A0H686</accession>
<keyword evidence="4 10" id="KW-0812">Transmembrane</keyword>
<dbReference type="GeneID" id="30030919"/>
<dbReference type="GO" id="GO:0006078">
    <property type="term" value="P:(1-&gt;6)-beta-D-glucan biosynthetic process"/>
    <property type="evidence" value="ECO:0007669"/>
    <property type="project" value="TreeGrafter"/>
</dbReference>
<reference evidence="12 13" key="1">
    <citation type="submission" date="2016-05" db="EMBL/GenBank/DDBJ databases">
        <title>Comparative genomics of biotechnologically important yeasts.</title>
        <authorList>
            <consortium name="DOE Joint Genome Institute"/>
            <person name="Riley R."/>
            <person name="Haridas S."/>
            <person name="Wolfe K.H."/>
            <person name="Lopes M.R."/>
            <person name="Hittinger C.T."/>
            <person name="Goker M."/>
            <person name="Salamov A."/>
            <person name="Wisecaver J."/>
            <person name="Long T.M."/>
            <person name="Aerts A.L."/>
            <person name="Barry K."/>
            <person name="Choi C."/>
            <person name="Clum A."/>
            <person name="Coughlan A.Y."/>
            <person name="Deshpande S."/>
            <person name="Douglass A.P."/>
            <person name="Hanson S.J."/>
            <person name="Klenk H.-P."/>
            <person name="LaButti K."/>
            <person name="Lapidus A."/>
            <person name="Lindquist E."/>
            <person name="Lipzen A."/>
            <person name="Meier-kolthoff J.P."/>
            <person name="Ohm R.A."/>
            <person name="Otillar R.P."/>
            <person name="Pangilinan J."/>
            <person name="Peng Y."/>
            <person name="Rokas A."/>
            <person name="Rosa C.A."/>
            <person name="Scheuner C."/>
            <person name="Sibirny A.A."/>
            <person name="Slot J.C."/>
            <person name="Stielow J.B."/>
            <person name="Sun H."/>
            <person name="Kurtzman C.P."/>
            <person name="Blackwell M."/>
            <person name="Grigoriev I.V."/>
            <person name="Jeffries T.W."/>
        </authorList>
    </citation>
    <scope>NUCLEOTIDE SEQUENCE [LARGE SCALE GENOMIC DNA]</scope>
    <source>
        <strain evidence="12 13">NRRL YB-4993</strain>
    </source>
</reference>
<name>A0A1A0H686_9ASCO</name>
<dbReference type="PANTHER" id="PTHR28285:SF1">
    <property type="entry name" value="PROTEIN BIG1"/>
    <property type="match status" value="1"/>
</dbReference>
<comment type="subcellular location">
    <subcellularLocation>
        <location evidence="1">Endoplasmic reticulum membrane</location>
        <topology evidence="1">Single-pass type I membrane protein</topology>
    </subcellularLocation>
</comment>
<comment type="caution">
    <text evidence="12">The sequence shown here is derived from an EMBL/GenBank/DDBJ whole genome shotgun (WGS) entry which is preliminary data.</text>
</comment>
<evidence type="ECO:0000256" key="2">
    <source>
        <dbReference type="ARBA" id="ARBA00008203"/>
    </source>
</evidence>
<gene>
    <name evidence="12" type="ORF">METBIDRAFT_45671</name>
</gene>
<evidence type="ECO:0000256" key="11">
    <source>
        <dbReference type="SAM" id="SignalP"/>
    </source>
</evidence>